<accession>A2SHZ8</accession>
<keyword evidence="2" id="KW-1185">Reference proteome</keyword>
<dbReference type="HOGENOM" id="CLU_2585681_0_0_4"/>
<gene>
    <name evidence="1" type="ordered locus">Mpe_A2231</name>
</gene>
<dbReference type="RefSeq" id="WP_011829824.1">
    <property type="nucleotide sequence ID" value="NC_008825.1"/>
</dbReference>
<name>A2SHZ8_METPP</name>
<organism evidence="1 2">
    <name type="scientific">Methylibium petroleiphilum (strain ATCC BAA-1232 / LMG 22953 / PM1)</name>
    <dbReference type="NCBI Taxonomy" id="420662"/>
    <lineage>
        <taxon>Bacteria</taxon>
        <taxon>Pseudomonadati</taxon>
        <taxon>Pseudomonadota</taxon>
        <taxon>Betaproteobacteria</taxon>
        <taxon>Burkholderiales</taxon>
        <taxon>Sphaerotilaceae</taxon>
        <taxon>Methylibium</taxon>
    </lineage>
</organism>
<evidence type="ECO:0000313" key="1">
    <source>
        <dbReference type="EMBL" id="ABM95187.1"/>
    </source>
</evidence>
<evidence type="ECO:0000313" key="2">
    <source>
        <dbReference type="Proteomes" id="UP000000366"/>
    </source>
</evidence>
<sequence>MAAETPVNLQDILQAFEAWEAVAAEYKRLLQTTASLGADMNWTVMSELIDRMSDARERWLDMSQRYCDEMAQLKFSGSTK</sequence>
<dbReference type="EMBL" id="CP000555">
    <property type="protein sequence ID" value="ABM95187.1"/>
    <property type="molecule type" value="Genomic_DNA"/>
</dbReference>
<dbReference type="KEGG" id="mpt:Mpe_A2231"/>
<dbReference type="STRING" id="420662.Mpe_A2231"/>
<proteinExistence type="predicted"/>
<reference evidence="1 2" key="1">
    <citation type="journal article" date="2007" name="J. Bacteriol.">
        <title>Whole-genome analysis of the methyl tert-butyl ether-degrading beta-proteobacterium Methylibium petroleiphilum PM1.</title>
        <authorList>
            <person name="Kane S.R."/>
            <person name="Chakicherla A.Y."/>
            <person name="Chain P.S.G."/>
            <person name="Schmidt R."/>
            <person name="Shin M.W."/>
            <person name="Legler T.C."/>
            <person name="Scow K.M."/>
            <person name="Larimer F.W."/>
            <person name="Lucas S.M."/>
            <person name="Richardson P.M."/>
            <person name="Hristova K.R."/>
        </authorList>
    </citation>
    <scope>NUCLEOTIDE SEQUENCE [LARGE SCALE GENOMIC DNA]</scope>
    <source>
        <strain evidence="2">ATCC BAA-1232 / LMG 22953 / PM1</strain>
    </source>
</reference>
<dbReference type="AlphaFoldDB" id="A2SHZ8"/>
<protein>
    <submittedName>
        <fullName evidence="1">Uncharacterized protein</fullName>
    </submittedName>
</protein>
<dbReference type="Proteomes" id="UP000000366">
    <property type="component" value="Chromosome"/>
</dbReference>